<dbReference type="HOGENOM" id="CLU_862717_0_0_10"/>
<gene>
    <name evidence="3" type="ORF">KAOT1_21287</name>
</gene>
<evidence type="ECO:0000256" key="2">
    <source>
        <dbReference type="SAM" id="SignalP"/>
    </source>
</evidence>
<dbReference type="STRING" id="391587.KAOT1_21287"/>
<dbReference type="eggNOG" id="ENOG50334PV">
    <property type="taxonomic scope" value="Bacteria"/>
</dbReference>
<sequence>MKKQLAILLCLFCTYFSFGQEITFEDELAYVDGKPYVKIEKKSKRKYFVYDVKTNEKLLKVKVQSRYNKRYNRYDYDLYFYFYPIKKDLLFRDVAVEDETNLVQFLYDEGMFQSKKEITTTVLLEEFKRLSARAKCEKILKNDFSQIINDHFVSIVQKDTIVINEMKYRCVYTAFYTKKAMYDRFGKWHKVVFPYEGSRHPNLIWKNVKLLEELDKKFTVIARGYEGRGTIYASMMILDEKGKDMLAKNAPHRFQLVELFGNFIKKSNKEGDFYETYWTTFDPERWKQIQEYKRRKNTTRARSPFFQKPSQSRTVIRNEPKQ</sequence>
<feature type="chain" id="PRO_5002734132" evidence="2">
    <location>
        <begin position="20"/>
        <end position="322"/>
    </location>
</feature>
<proteinExistence type="predicted"/>
<dbReference type="RefSeq" id="WP_007096786.1">
    <property type="nucleotide sequence ID" value="NZ_CP142125.1"/>
</dbReference>
<protein>
    <submittedName>
        <fullName evidence="3">Uncharacterized protein</fullName>
    </submittedName>
</protein>
<keyword evidence="4" id="KW-1185">Reference proteome</keyword>
<organism evidence="3 4">
    <name type="scientific">Kordia algicida OT-1</name>
    <dbReference type="NCBI Taxonomy" id="391587"/>
    <lineage>
        <taxon>Bacteria</taxon>
        <taxon>Pseudomonadati</taxon>
        <taxon>Bacteroidota</taxon>
        <taxon>Flavobacteriia</taxon>
        <taxon>Flavobacteriales</taxon>
        <taxon>Flavobacteriaceae</taxon>
        <taxon>Kordia</taxon>
    </lineage>
</organism>
<feature type="signal peptide" evidence="2">
    <location>
        <begin position="1"/>
        <end position="19"/>
    </location>
</feature>
<accession>A9DML8</accession>
<keyword evidence="2" id="KW-0732">Signal</keyword>
<name>A9DML8_9FLAO</name>
<dbReference type="AlphaFoldDB" id="A9DML8"/>
<dbReference type="Proteomes" id="UP000002945">
    <property type="component" value="Unassembled WGS sequence"/>
</dbReference>
<evidence type="ECO:0000256" key="1">
    <source>
        <dbReference type="SAM" id="MobiDB-lite"/>
    </source>
</evidence>
<feature type="region of interest" description="Disordered" evidence="1">
    <location>
        <begin position="293"/>
        <end position="322"/>
    </location>
</feature>
<evidence type="ECO:0000313" key="4">
    <source>
        <dbReference type="Proteomes" id="UP000002945"/>
    </source>
</evidence>
<dbReference type="EMBL" id="ABIB01000002">
    <property type="protein sequence ID" value="EDP97738.1"/>
    <property type="molecule type" value="Genomic_DNA"/>
</dbReference>
<reference evidence="3 4" key="1">
    <citation type="journal article" date="2011" name="J. Bacteriol.">
        <title>Genome sequence of the algicidal bacterium Kordia algicida OT-1.</title>
        <authorList>
            <person name="Lee H.S."/>
            <person name="Kang S.G."/>
            <person name="Kwon K.K."/>
            <person name="Lee J.H."/>
            <person name="Kim S.J."/>
        </authorList>
    </citation>
    <scope>NUCLEOTIDE SEQUENCE [LARGE SCALE GENOMIC DNA]</scope>
    <source>
        <strain evidence="3 4">OT-1</strain>
    </source>
</reference>
<comment type="caution">
    <text evidence="3">The sequence shown here is derived from an EMBL/GenBank/DDBJ whole genome shotgun (WGS) entry which is preliminary data.</text>
</comment>
<dbReference type="OrthoDB" id="1191413at2"/>
<evidence type="ECO:0000313" key="3">
    <source>
        <dbReference type="EMBL" id="EDP97738.1"/>
    </source>
</evidence>